<comment type="caution">
    <text evidence="1">The sequence shown here is derived from an EMBL/GenBank/DDBJ whole genome shotgun (WGS) entry which is preliminary data.</text>
</comment>
<dbReference type="PANTHER" id="PTHR35122">
    <property type="entry name" value="OSJNBA0093F12.14 PROTEIN"/>
    <property type="match status" value="1"/>
</dbReference>
<keyword evidence="2" id="KW-1185">Reference proteome</keyword>
<evidence type="ECO:0000313" key="1">
    <source>
        <dbReference type="EMBL" id="CAI9087068.1"/>
    </source>
</evidence>
<accession>A0AAV1BWA3</accession>
<dbReference type="AlphaFoldDB" id="A0AAV1BWA3"/>
<proteinExistence type="predicted"/>
<dbReference type="EMBL" id="CATKSE010000001">
    <property type="protein sequence ID" value="CAI9087068.1"/>
    <property type="molecule type" value="Genomic_DNA"/>
</dbReference>
<gene>
    <name evidence="1" type="ORF">OLC1_LOCUS25001</name>
</gene>
<reference evidence="1" key="1">
    <citation type="submission" date="2023-03" db="EMBL/GenBank/DDBJ databases">
        <authorList>
            <person name="Julca I."/>
        </authorList>
    </citation>
    <scope>NUCLEOTIDE SEQUENCE</scope>
</reference>
<dbReference type="InterPro" id="IPR039291">
    <property type="entry name" value="At5g17165-like"/>
</dbReference>
<name>A0AAV1BWA3_OLDCO</name>
<dbReference type="Pfam" id="PF22272">
    <property type="entry name" value="LEA_3b"/>
    <property type="match status" value="1"/>
</dbReference>
<sequence length="122" mass="14060">MNNYRMAYLNHSRRLAPTFRRLTPPLIRRRRSVSTSIYDKNPEDHAHPTVVPDEVIQPKSDQYWAPHPKTGVFGPAMEQNPAVERSFHNSTVSTTTAAEDSVLEQKTFFRPHEDLEKPPPQP</sequence>
<organism evidence="1 2">
    <name type="scientific">Oldenlandia corymbosa var. corymbosa</name>
    <dbReference type="NCBI Taxonomy" id="529605"/>
    <lineage>
        <taxon>Eukaryota</taxon>
        <taxon>Viridiplantae</taxon>
        <taxon>Streptophyta</taxon>
        <taxon>Embryophyta</taxon>
        <taxon>Tracheophyta</taxon>
        <taxon>Spermatophyta</taxon>
        <taxon>Magnoliopsida</taxon>
        <taxon>eudicotyledons</taxon>
        <taxon>Gunneridae</taxon>
        <taxon>Pentapetalae</taxon>
        <taxon>asterids</taxon>
        <taxon>lamiids</taxon>
        <taxon>Gentianales</taxon>
        <taxon>Rubiaceae</taxon>
        <taxon>Rubioideae</taxon>
        <taxon>Spermacoceae</taxon>
        <taxon>Hedyotis-Oldenlandia complex</taxon>
        <taxon>Oldenlandia</taxon>
    </lineage>
</organism>
<protein>
    <submittedName>
        <fullName evidence="1">OLC1v1021039C1</fullName>
    </submittedName>
</protein>
<dbReference type="PANTHER" id="PTHR35122:SF2">
    <property type="entry name" value="OS04G0598000 PROTEIN"/>
    <property type="match status" value="1"/>
</dbReference>
<dbReference type="Proteomes" id="UP001161247">
    <property type="component" value="Unassembled WGS sequence"/>
</dbReference>
<evidence type="ECO:0000313" key="2">
    <source>
        <dbReference type="Proteomes" id="UP001161247"/>
    </source>
</evidence>